<keyword evidence="26" id="KW-1185">Reference proteome</keyword>
<dbReference type="OrthoDB" id="9804263at2"/>
<dbReference type="InterPro" id="IPR036890">
    <property type="entry name" value="HATPase_C_sf"/>
</dbReference>
<feature type="modified residue" description="4-aspartylphosphate" evidence="17">
    <location>
        <position position="885"/>
    </location>
</feature>
<dbReference type="SMART" id="SM00387">
    <property type="entry name" value="HATPase_c"/>
    <property type="match status" value="1"/>
</dbReference>
<sequence>MGLLSKFKIRRKLLIALLPLVVMAIIAVAYSSLQLRQVDSRYSELVTKDVHTLQNLIDARALCTRFWLLLYEQIAAENSTATLAEDAEFDKLANQVSTLISEAGEQSPRLTESARNTTFLFNQAINESRPVRDSNIAGDHVKALALMRDKTGPRLLVARDALESLIALQSKALDEESAALTVETNHTILIVWAFMGLGIVATFGFSLVVIQREVVDVILSFRDRVLDVAENRLDQKIEGLALPNEIGEMSRALHSLQTAAKERETQRWLKSEVATTIESLQKSESHEAFARTLLSRISESVGIVYGAAYFLDRARQRYVRSATFAFDGSGGSNEFAAGEGLAGQAVAEKRALQIHLSEQNELSIPAGIGVVRPAQLWFVPITTSDEVIGVVELASAGTLTAEQIELLHALLPAIALNLEILNANLATRKLLERTQQQAIEIAETEEKSRLILGSVDEGIAGMDAKGYITFINPAGADMLGYDQAGIVGAHLHSTIHYAHSDGSPYSRDDCPMYRTAITGEACAVDDEVLWRKDGGAFPAEYAATPVLKDGRAVGTVVAFRDITERKKNEAELRRAREAAEDATRTKSDFLANMSHEIRTPMNAIIGMSHLALKTNLSPQQRDYLNKIQISSHHLLGVINDILDFSKIEAGKLNVESIDFSLEKVLETLANLIGEKASAKGLELIFDISPDVPHNLIGDPLRLGQILTNYASNAVKFTEHGEIVIGAKVQERTDDEVLLYFAVRDTGLGLTAEQKARLFQSFQQADTSTTRKHGGTGLGLAISKQLSALMHGEVGVESEPGKGSTFWFTARMGIGQSKADKYLPVSDLRGRRVLVVDDNESARKVLDEMLSSMTFQVTTANGGHEAIDQVRQAAQAESPYDIAFLDWRMPGMDGIETAKAIRGLGLERSPRMVMVTAYGREEVMRGAAEAGIEDVLIKPVGASLLFDTIMAVLGGSRQEDRQSEGSDNAIAAHLADLKGAVVLLAEDNEFNQQVATGLLNEVGVNVEIAGDGKQALARLAERTYDAVLMDMQMPEMDGLAATREIRKQARFKDLPIIAMTANAMEQDKERCIAAGMNDHIAKPIDPDHLFNTLLKWIKPRSQAAPEAKATAVKPPAVAVALPTIEGLDTAQGLQRVMGNKTLYTGLLQRYITNQKSVCAELRAALAAGDRQTAERIAHTAKSVNGNIGAGQLQELAAEMENMIRSGADVPTVGERVSVFAEIQQKLISALSAAFPAEESVVQSAPVDAAKLAAVSQELLRLLKDDDSASTDLLQEHRDLLRSAYPEHFRTIENSIRAFNFEAGLAALTKAMESLPQGETHGQSAGTT</sequence>
<comment type="catalytic activity">
    <reaction evidence="1">
        <text>ATP + protein L-histidine = ADP + protein N-phospho-L-histidine.</text>
        <dbReference type="EC" id="2.7.13.3"/>
    </reaction>
</comment>
<dbReference type="GO" id="GO:0005886">
    <property type="term" value="C:plasma membrane"/>
    <property type="evidence" value="ECO:0007669"/>
    <property type="project" value="UniProtKB-SubCell"/>
</dbReference>
<evidence type="ECO:0000259" key="20">
    <source>
        <dbReference type="PROSITE" id="PS50110"/>
    </source>
</evidence>
<dbReference type="SUPFAM" id="SSF55785">
    <property type="entry name" value="PYP-like sensor domain (PAS domain)"/>
    <property type="match status" value="1"/>
</dbReference>
<dbReference type="eggNOG" id="COG5002">
    <property type="taxonomic scope" value="Bacteria"/>
</dbReference>
<dbReference type="InterPro" id="IPR029016">
    <property type="entry name" value="GAF-like_dom_sf"/>
</dbReference>
<evidence type="ECO:0000256" key="7">
    <source>
        <dbReference type="ARBA" id="ARBA00022692"/>
    </source>
</evidence>
<dbReference type="SMART" id="SM00448">
    <property type="entry name" value="REC"/>
    <property type="match status" value="2"/>
</dbReference>
<dbReference type="SUPFAM" id="SSF55874">
    <property type="entry name" value="ATPase domain of HSP90 chaperone/DNA topoisomerase II/histidine kinase"/>
    <property type="match status" value="1"/>
</dbReference>
<dbReference type="Pfam" id="PF12729">
    <property type="entry name" value="4HB_MCP_1"/>
    <property type="match status" value="1"/>
</dbReference>
<evidence type="ECO:0000256" key="4">
    <source>
        <dbReference type="ARBA" id="ARBA00022475"/>
    </source>
</evidence>
<evidence type="ECO:0000313" key="25">
    <source>
        <dbReference type="EMBL" id="ABF43059.1"/>
    </source>
</evidence>
<dbReference type="CDD" id="cd00082">
    <property type="entry name" value="HisKA"/>
    <property type="match status" value="1"/>
</dbReference>
<dbReference type="Pfam" id="PF00072">
    <property type="entry name" value="Response_reg"/>
    <property type="match status" value="2"/>
</dbReference>
<dbReference type="PROSITE" id="PS50894">
    <property type="entry name" value="HPT"/>
    <property type="match status" value="1"/>
</dbReference>
<evidence type="ECO:0000256" key="15">
    <source>
        <dbReference type="ARBA" id="ARBA00068150"/>
    </source>
</evidence>
<dbReference type="eggNOG" id="COG2198">
    <property type="taxonomic scope" value="Bacteria"/>
</dbReference>
<evidence type="ECO:0000256" key="8">
    <source>
        <dbReference type="ARBA" id="ARBA00022741"/>
    </source>
</evidence>
<dbReference type="PANTHER" id="PTHR45339">
    <property type="entry name" value="HYBRID SIGNAL TRANSDUCTION HISTIDINE KINASE J"/>
    <property type="match status" value="1"/>
</dbReference>
<dbReference type="Gene3D" id="3.40.50.2300">
    <property type="match status" value="2"/>
</dbReference>
<reference evidence="25 26" key="1">
    <citation type="journal article" date="2009" name="Appl. Environ. Microbiol.">
        <title>Three genomes from the phylum Acidobacteria provide insight into the lifestyles of these microorganisms in soils.</title>
        <authorList>
            <person name="Ward N.L."/>
            <person name="Challacombe J.F."/>
            <person name="Janssen P.H."/>
            <person name="Henrissat B."/>
            <person name="Coutinho P.M."/>
            <person name="Wu M."/>
            <person name="Xie G."/>
            <person name="Haft D.H."/>
            <person name="Sait M."/>
            <person name="Badger J."/>
            <person name="Barabote R.D."/>
            <person name="Bradley B."/>
            <person name="Brettin T.S."/>
            <person name="Brinkac L.M."/>
            <person name="Bruce D."/>
            <person name="Creasy T."/>
            <person name="Daugherty S.C."/>
            <person name="Davidsen T.M."/>
            <person name="DeBoy R.T."/>
            <person name="Detter J.C."/>
            <person name="Dodson R.J."/>
            <person name="Durkin A.S."/>
            <person name="Ganapathy A."/>
            <person name="Gwinn-Giglio M."/>
            <person name="Han C.S."/>
            <person name="Khouri H."/>
            <person name="Kiss H."/>
            <person name="Kothari S.P."/>
            <person name="Madupu R."/>
            <person name="Nelson K.E."/>
            <person name="Nelson W.C."/>
            <person name="Paulsen I."/>
            <person name="Penn K."/>
            <person name="Ren Q."/>
            <person name="Rosovitz M.J."/>
            <person name="Selengut J.D."/>
            <person name="Shrivastava S."/>
            <person name="Sullivan S.A."/>
            <person name="Tapia R."/>
            <person name="Thompson L.S."/>
            <person name="Watkins K.L."/>
            <person name="Yang Q."/>
            <person name="Yu C."/>
            <person name="Zafar N."/>
            <person name="Zhou L."/>
            <person name="Kuske C.R."/>
        </authorList>
    </citation>
    <scope>NUCLEOTIDE SEQUENCE [LARGE SCALE GENOMIC DNA]</scope>
    <source>
        <strain evidence="25 26">Ellin345</strain>
    </source>
</reference>
<organism evidence="25 26">
    <name type="scientific">Koribacter versatilis (strain Ellin345)</name>
    <dbReference type="NCBI Taxonomy" id="204669"/>
    <lineage>
        <taxon>Bacteria</taxon>
        <taxon>Pseudomonadati</taxon>
        <taxon>Acidobacteriota</taxon>
        <taxon>Terriglobia</taxon>
        <taxon>Terriglobales</taxon>
        <taxon>Candidatus Korobacteraceae</taxon>
        <taxon>Candidatus Korobacter</taxon>
    </lineage>
</organism>
<dbReference type="SMART" id="SM00065">
    <property type="entry name" value="GAF"/>
    <property type="match status" value="1"/>
</dbReference>
<dbReference type="PROSITE" id="PS50109">
    <property type="entry name" value="HIS_KIN"/>
    <property type="match status" value="1"/>
</dbReference>
<feature type="domain" description="Histidine kinase" evidence="19">
    <location>
        <begin position="592"/>
        <end position="813"/>
    </location>
</feature>
<dbReference type="InterPro" id="IPR000700">
    <property type="entry name" value="PAS-assoc_C"/>
</dbReference>
<keyword evidence="11 18" id="KW-1133">Transmembrane helix</keyword>
<evidence type="ECO:0000256" key="14">
    <source>
        <dbReference type="ARBA" id="ARBA00064003"/>
    </source>
</evidence>
<dbReference type="Gene3D" id="3.30.450.20">
    <property type="entry name" value="PAS domain"/>
    <property type="match status" value="1"/>
</dbReference>
<dbReference type="PROSITE" id="PS50112">
    <property type="entry name" value="PAS"/>
    <property type="match status" value="1"/>
</dbReference>
<comment type="subunit">
    <text evidence="14">At low DSF concentrations, interacts with RpfF.</text>
</comment>
<dbReference type="InterPro" id="IPR011006">
    <property type="entry name" value="CheY-like_superfamily"/>
</dbReference>
<dbReference type="Pfam" id="PF00512">
    <property type="entry name" value="HisKA"/>
    <property type="match status" value="1"/>
</dbReference>
<dbReference type="SUPFAM" id="SSF47226">
    <property type="entry name" value="Histidine-containing phosphotransfer domain, HPT domain"/>
    <property type="match status" value="1"/>
</dbReference>
<dbReference type="InterPro" id="IPR003018">
    <property type="entry name" value="GAF"/>
</dbReference>
<dbReference type="Pfam" id="PF13426">
    <property type="entry name" value="PAS_9"/>
    <property type="match status" value="1"/>
</dbReference>
<feature type="transmembrane region" description="Helical" evidence="18">
    <location>
        <begin position="189"/>
        <end position="210"/>
    </location>
</feature>
<keyword evidence="6 25" id="KW-0808">Transferase</keyword>
<feature type="domain" description="Response regulatory" evidence="20">
    <location>
        <begin position="980"/>
        <end position="1096"/>
    </location>
</feature>
<dbReference type="SUPFAM" id="SSF47384">
    <property type="entry name" value="Homodimeric domain of signal transducing histidine kinase"/>
    <property type="match status" value="1"/>
</dbReference>
<evidence type="ECO:0000256" key="5">
    <source>
        <dbReference type="ARBA" id="ARBA00022553"/>
    </source>
</evidence>
<dbReference type="Gene3D" id="3.30.565.10">
    <property type="entry name" value="Histidine kinase-like ATPase, C-terminal domain"/>
    <property type="match status" value="1"/>
</dbReference>
<evidence type="ECO:0000256" key="6">
    <source>
        <dbReference type="ARBA" id="ARBA00022679"/>
    </source>
</evidence>
<dbReference type="EnsemblBacteria" id="ABF43059">
    <property type="protein sequence ID" value="ABF43059"/>
    <property type="gene ID" value="Acid345_4059"/>
</dbReference>
<dbReference type="InterPro" id="IPR036641">
    <property type="entry name" value="HPT_dom_sf"/>
</dbReference>
<feature type="domain" description="HAMP" evidence="23">
    <location>
        <begin position="212"/>
        <end position="265"/>
    </location>
</feature>
<evidence type="ECO:0000256" key="13">
    <source>
        <dbReference type="ARBA" id="ARBA00023136"/>
    </source>
</evidence>
<dbReference type="PANTHER" id="PTHR45339:SF1">
    <property type="entry name" value="HYBRID SIGNAL TRANSDUCTION HISTIDINE KINASE J"/>
    <property type="match status" value="1"/>
</dbReference>
<proteinExistence type="predicted"/>
<name>Q1IJ91_KORVE</name>
<dbReference type="EC" id="2.7.13.3" evidence="3"/>
<comment type="subcellular location">
    <subcellularLocation>
        <location evidence="2">Cell membrane</location>
        <topology evidence="2">Multi-pass membrane protein</topology>
    </subcellularLocation>
</comment>
<keyword evidence="12" id="KW-0902">Two-component regulatory system</keyword>
<dbReference type="InterPro" id="IPR003660">
    <property type="entry name" value="HAMP_dom"/>
</dbReference>
<dbReference type="Gene3D" id="3.30.450.40">
    <property type="match status" value="1"/>
</dbReference>
<dbReference type="GO" id="GO:0000155">
    <property type="term" value="F:phosphorelay sensor kinase activity"/>
    <property type="evidence" value="ECO:0007669"/>
    <property type="project" value="InterPro"/>
</dbReference>
<feature type="domain" description="PAS" evidence="21">
    <location>
        <begin position="444"/>
        <end position="520"/>
    </location>
</feature>
<dbReference type="Proteomes" id="UP000002432">
    <property type="component" value="Chromosome"/>
</dbReference>
<dbReference type="KEGG" id="aba:Acid345_4059"/>
<dbReference type="Pfam" id="PF02518">
    <property type="entry name" value="HATPase_c"/>
    <property type="match status" value="1"/>
</dbReference>
<evidence type="ECO:0000256" key="18">
    <source>
        <dbReference type="SAM" id="Phobius"/>
    </source>
</evidence>
<dbReference type="eggNOG" id="COG2205">
    <property type="taxonomic scope" value="Bacteria"/>
</dbReference>
<dbReference type="InterPro" id="IPR036097">
    <property type="entry name" value="HisK_dim/P_sf"/>
</dbReference>
<dbReference type="GO" id="GO:0005524">
    <property type="term" value="F:ATP binding"/>
    <property type="evidence" value="ECO:0007669"/>
    <property type="project" value="UniProtKB-KW"/>
</dbReference>
<feature type="domain" description="PAC" evidence="22">
    <location>
        <begin position="523"/>
        <end position="574"/>
    </location>
</feature>
<dbReference type="eggNOG" id="COG0784">
    <property type="taxonomic scope" value="Bacteria"/>
</dbReference>
<dbReference type="RefSeq" id="WP_011524858.1">
    <property type="nucleotide sequence ID" value="NC_008009.1"/>
</dbReference>
<evidence type="ECO:0000259" key="19">
    <source>
        <dbReference type="PROSITE" id="PS50109"/>
    </source>
</evidence>
<evidence type="ECO:0000259" key="22">
    <source>
        <dbReference type="PROSITE" id="PS50113"/>
    </source>
</evidence>
<dbReference type="InterPro" id="IPR004358">
    <property type="entry name" value="Sig_transdc_His_kin-like_C"/>
</dbReference>
<accession>Q1IJ91</accession>
<dbReference type="InterPro" id="IPR008207">
    <property type="entry name" value="Sig_transdc_His_kin_Hpt_dom"/>
</dbReference>
<evidence type="ECO:0000256" key="11">
    <source>
        <dbReference type="ARBA" id="ARBA00022989"/>
    </source>
</evidence>
<keyword evidence="4" id="KW-1003">Cell membrane</keyword>
<dbReference type="Gene3D" id="6.10.340.10">
    <property type="match status" value="1"/>
</dbReference>
<dbReference type="CDD" id="cd17546">
    <property type="entry name" value="REC_hyHK_CKI1_RcsC-like"/>
    <property type="match status" value="2"/>
</dbReference>
<dbReference type="PROSITE" id="PS50885">
    <property type="entry name" value="HAMP"/>
    <property type="match status" value="1"/>
</dbReference>
<dbReference type="CDD" id="cd16922">
    <property type="entry name" value="HATPase_EvgS-ArcB-TorS-like"/>
    <property type="match status" value="1"/>
</dbReference>
<dbReference type="Pfam" id="PF13185">
    <property type="entry name" value="GAF_2"/>
    <property type="match status" value="1"/>
</dbReference>
<evidence type="ECO:0000256" key="12">
    <source>
        <dbReference type="ARBA" id="ARBA00023012"/>
    </source>
</evidence>
<evidence type="ECO:0000256" key="10">
    <source>
        <dbReference type="ARBA" id="ARBA00022840"/>
    </source>
</evidence>
<dbReference type="InterPro" id="IPR005467">
    <property type="entry name" value="His_kinase_dom"/>
</dbReference>
<feature type="domain" description="HPt" evidence="24">
    <location>
        <begin position="1138"/>
        <end position="1232"/>
    </location>
</feature>
<dbReference type="NCBIfam" id="TIGR00229">
    <property type="entry name" value="sensory_box"/>
    <property type="match status" value="1"/>
</dbReference>
<dbReference type="PRINTS" id="PR00344">
    <property type="entry name" value="BCTRLSENSOR"/>
</dbReference>
<evidence type="ECO:0000259" key="21">
    <source>
        <dbReference type="PROSITE" id="PS50112"/>
    </source>
</evidence>
<keyword evidence="9 25" id="KW-0418">Kinase</keyword>
<keyword evidence="8" id="KW-0547">Nucleotide-binding</keyword>
<dbReference type="FunFam" id="1.10.287.130:FF:000002">
    <property type="entry name" value="Two-component osmosensing histidine kinase"/>
    <property type="match status" value="1"/>
</dbReference>
<feature type="modified residue" description="Phosphohistidine" evidence="16">
    <location>
        <position position="1177"/>
    </location>
</feature>
<dbReference type="EMBL" id="CP000360">
    <property type="protein sequence ID" value="ABF43059.1"/>
    <property type="molecule type" value="Genomic_DNA"/>
</dbReference>
<keyword evidence="5 17" id="KW-0597">Phosphoprotein</keyword>
<evidence type="ECO:0000256" key="1">
    <source>
        <dbReference type="ARBA" id="ARBA00000085"/>
    </source>
</evidence>
<protein>
    <recommendedName>
        <fullName evidence="15">Sensory/regulatory protein RpfC</fullName>
        <ecNumber evidence="3">2.7.13.3</ecNumber>
    </recommendedName>
</protein>
<evidence type="ECO:0000313" key="26">
    <source>
        <dbReference type="Proteomes" id="UP000002432"/>
    </source>
</evidence>
<evidence type="ECO:0000256" key="3">
    <source>
        <dbReference type="ARBA" id="ARBA00012438"/>
    </source>
</evidence>
<dbReference type="SMART" id="SM00388">
    <property type="entry name" value="HisKA"/>
    <property type="match status" value="1"/>
</dbReference>
<evidence type="ECO:0000259" key="24">
    <source>
        <dbReference type="PROSITE" id="PS50894"/>
    </source>
</evidence>
<feature type="domain" description="Response regulatory" evidence="20">
    <location>
        <begin position="831"/>
        <end position="952"/>
    </location>
</feature>
<dbReference type="SUPFAM" id="SSF55781">
    <property type="entry name" value="GAF domain-like"/>
    <property type="match status" value="1"/>
</dbReference>
<dbReference type="Gene3D" id="1.10.287.130">
    <property type="match status" value="1"/>
</dbReference>
<dbReference type="InterPro" id="IPR000014">
    <property type="entry name" value="PAS"/>
</dbReference>
<evidence type="ECO:0000256" key="17">
    <source>
        <dbReference type="PROSITE-ProRule" id="PRU00169"/>
    </source>
</evidence>
<dbReference type="InterPro" id="IPR001789">
    <property type="entry name" value="Sig_transdc_resp-reg_receiver"/>
</dbReference>
<dbReference type="STRING" id="204669.Acid345_4059"/>
<feature type="modified residue" description="4-aspartylphosphate" evidence="17">
    <location>
        <position position="1029"/>
    </location>
</feature>
<dbReference type="HOGENOM" id="CLU_259420_0_0_0"/>
<dbReference type="SMART" id="SM00091">
    <property type="entry name" value="PAS"/>
    <property type="match status" value="1"/>
</dbReference>
<keyword evidence="10" id="KW-0067">ATP-binding</keyword>
<gene>
    <name evidence="25" type="ordered locus">Acid345_4059</name>
</gene>
<dbReference type="InterPro" id="IPR024478">
    <property type="entry name" value="HlyB_4HB_MCP"/>
</dbReference>
<evidence type="ECO:0000259" key="23">
    <source>
        <dbReference type="PROSITE" id="PS50885"/>
    </source>
</evidence>
<evidence type="ECO:0000256" key="9">
    <source>
        <dbReference type="ARBA" id="ARBA00022777"/>
    </source>
</evidence>
<keyword evidence="7 18" id="KW-0812">Transmembrane</keyword>
<evidence type="ECO:0000256" key="2">
    <source>
        <dbReference type="ARBA" id="ARBA00004651"/>
    </source>
</evidence>
<dbReference type="InterPro" id="IPR003661">
    <property type="entry name" value="HisK_dim/P_dom"/>
</dbReference>
<keyword evidence="13 18" id="KW-0472">Membrane</keyword>
<evidence type="ECO:0000256" key="16">
    <source>
        <dbReference type="PROSITE-ProRule" id="PRU00110"/>
    </source>
</evidence>
<dbReference type="InterPro" id="IPR003594">
    <property type="entry name" value="HATPase_dom"/>
</dbReference>
<dbReference type="FunFam" id="3.30.565.10:FF:000010">
    <property type="entry name" value="Sensor histidine kinase RcsC"/>
    <property type="match status" value="1"/>
</dbReference>
<dbReference type="CDD" id="cd00130">
    <property type="entry name" value="PAS"/>
    <property type="match status" value="1"/>
</dbReference>
<dbReference type="Gene3D" id="1.20.120.160">
    <property type="entry name" value="HPT domain"/>
    <property type="match status" value="1"/>
</dbReference>
<dbReference type="PROSITE" id="PS50113">
    <property type="entry name" value="PAC"/>
    <property type="match status" value="1"/>
</dbReference>
<dbReference type="SUPFAM" id="SSF52172">
    <property type="entry name" value="CheY-like"/>
    <property type="match status" value="2"/>
</dbReference>
<dbReference type="PROSITE" id="PS50110">
    <property type="entry name" value="RESPONSE_REGULATORY"/>
    <property type="match status" value="2"/>
</dbReference>
<dbReference type="Pfam" id="PF01627">
    <property type="entry name" value="Hpt"/>
    <property type="match status" value="1"/>
</dbReference>
<dbReference type="InterPro" id="IPR035965">
    <property type="entry name" value="PAS-like_dom_sf"/>
</dbReference>